<keyword evidence="2" id="KW-1133">Transmembrane helix</keyword>
<feature type="region of interest" description="Disordered" evidence="1">
    <location>
        <begin position="392"/>
        <end position="455"/>
    </location>
</feature>
<feature type="signal peptide" evidence="3">
    <location>
        <begin position="1"/>
        <end position="17"/>
    </location>
</feature>
<keyword evidence="2" id="KW-0812">Transmembrane</keyword>
<dbReference type="Proteomes" id="UP000282613">
    <property type="component" value="Unassembled WGS sequence"/>
</dbReference>
<protein>
    <submittedName>
        <fullName evidence="4 6">Uncharacterized protein</fullName>
    </submittedName>
</protein>
<evidence type="ECO:0000256" key="1">
    <source>
        <dbReference type="SAM" id="MobiDB-lite"/>
    </source>
</evidence>
<evidence type="ECO:0000313" key="4">
    <source>
        <dbReference type="EMBL" id="VDK39718.1"/>
    </source>
</evidence>
<evidence type="ECO:0000313" key="6">
    <source>
        <dbReference type="WBParaSite" id="TASK_0000818401-mRNA-1"/>
    </source>
</evidence>
<dbReference type="OrthoDB" id="6247867at2759"/>
<sequence>MPPRIFLFFLLANLVRAEPSVIDSLTIQLPSLPEGRVSPNPPSKPLLLAPPSAKDPASTPTTTPTITTTTSTATSSIPSVLSSQTSALLDVSGRSPNNPGCPGITCFTLTLSNGSTVFDCAAEPPRGSTVAHLLDCNYWQPPSTSLIPITAKFFNNGPRSVFNAANHAVPLRIVLKPRTSNPNLRIATDSMVPGALTRLVEAVRRHVRPKSTTPIKLSLIMVKIKRMTYEDLASVFMVANMSGLILWNPDHLEETSFLQDADKVSAFSETYVRLTFYCETENDFPAFGRLWLPWLRWQVKFLQCRGHYTCYRWPREERLCCSPKRCPETPGYVVTHADKLARRDPAASLVHQQQVLDFYSCETESDLTNPLVELRKRENCWAIPGYGAMDTTLKPTQPTSTTTTTTTTTTTASTTQTPSTTTTENVDPLNSTSPSPNTNTTTPLHPALQQLPSEERSADHIRMRNLVIGIICLLLLNLITFSSFVVACCWAWRKLSAQQHSTDVAGSCTASGTYEKQVSWSLLLLCFNLNAFQMWGIHTLTTTFGGTKCTTTVISRVDVGGVIVESLFVYLIFMLHIESLLMPIECMETFTTPTRGPLTSLSLVRLTTPEIVAFSASFSGMQERLQCRELHTMVVEVATDRESVGCENGVDVCGAWPPRQRLVSQLDGRVFSHHRRRVWDR</sequence>
<organism evidence="6">
    <name type="scientific">Taenia asiatica</name>
    <name type="common">Asian tapeworm</name>
    <dbReference type="NCBI Taxonomy" id="60517"/>
    <lineage>
        <taxon>Eukaryota</taxon>
        <taxon>Metazoa</taxon>
        <taxon>Spiralia</taxon>
        <taxon>Lophotrochozoa</taxon>
        <taxon>Platyhelminthes</taxon>
        <taxon>Cestoda</taxon>
        <taxon>Eucestoda</taxon>
        <taxon>Cyclophyllidea</taxon>
        <taxon>Taeniidae</taxon>
        <taxon>Taenia</taxon>
    </lineage>
</organism>
<dbReference type="EMBL" id="UYRS01018743">
    <property type="protein sequence ID" value="VDK39718.1"/>
    <property type="molecule type" value="Genomic_DNA"/>
</dbReference>
<evidence type="ECO:0000256" key="2">
    <source>
        <dbReference type="SAM" id="Phobius"/>
    </source>
</evidence>
<feature type="compositionally biased region" description="Low complexity" evidence="1">
    <location>
        <begin position="45"/>
        <end position="77"/>
    </location>
</feature>
<reference evidence="6" key="1">
    <citation type="submission" date="2017-02" db="UniProtKB">
        <authorList>
            <consortium name="WormBaseParasite"/>
        </authorList>
    </citation>
    <scope>IDENTIFICATION</scope>
</reference>
<feature type="region of interest" description="Disordered" evidence="1">
    <location>
        <begin position="31"/>
        <end position="77"/>
    </location>
</feature>
<keyword evidence="3" id="KW-0732">Signal</keyword>
<evidence type="ECO:0000256" key="3">
    <source>
        <dbReference type="SAM" id="SignalP"/>
    </source>
</evidence>
<keyword evidence="2" id="KW-0472">Membrane</keyword>
<name>A0A0R3WBZ1_TAEAS</name>
<dbReference type="AlphaFoldDB" id="A0A0R3WBZ1"/>
<proteinExistence type="predicted"/>
<feature type="compositionally biased region" description="Low complexity" evidence="1">
    <location>
        <begin position="430"/>
        <end position="443"/>
    </location>
</feature>
<feature type="compositionally biased region" description="Low complexity" evidence="1">
    <location>
        <begin position="392"/>
        <end position="423"/>
    </location>
</feature>
<feature type="chain" id="PRO_5043132715" evidence="3">
    <location>
        <begin position="18"/>
        <end position="681"/>
    </location>
</feature>
<reference evidence="4 5" key="2">
    <citation type="submission" date="2018-11" db="EMBL/GenBank/DDBJ databases">
        <authorList>
            <consortium name="Pathogen Informatics"/>
        </authorList>
    </citation>
    <scope>NUCLEOTIDE SEQUENCE [LARGE SCALE GENOMIC DNA]</scope>
</reference>
<keyword evidence="5" id="KW-1185">Reference proteome</keyword>
<accession>A0A0R3WBZ1</accession>
<gene>
    <name evidence="4" type="ORF">TASK_LOCUS8185</name>
</gene>
<feature type="transmembrane region" description="Helical" evidence="2">
    <location>
        <begin position="466"/>
        <end position="492"/>
    </location>
</feature>
<dbReference type="WBParaSite" id="TASK_0000818401-mRNA-1">
    <property type="protein sequence ID" value="TASK_0000818401-mRNA-1"/>
    <property type="gene ID" value="TASK_0000818401"/>
</dbReference>
<evidence type="ECO:0000313" key="5">
    <source>
        <dbReference type="Proteomes" id="UP000282613"/>
    </source>
</evidence>